<name>A0AA35R7K1_GEOBA</name>
<proteinExistence type="predicted"/>
<feature type="signal peptide" evidence="1">
    <location>
        <begin position="1"/>
        <end position="19"/>
    </location>
</feature>
<gene>
    <name evidence="2" type="ORF">GBAR_LOCUS4108</name>
</gene>
<evidence type="ECO:0000313" key="3">
    <source>
        <dbReference type="Proteomes" id="UP001174909"/>
    </source>
</evidence>
<evidence type="ECO:0000256" key="1">
    <source>
        <dbReference type="SAM" id="SignalP"/>
    </source>
</evidence>
<dbReference type="Proteomes" id="UP001174909">
    <property type="component" value="Unassembled WGS sequence"/>
</dbReference>
<dbReference type="AlphaFoldDB" id="A0AA35R7K1"/>
<organism evidence="2 3">
    <name type="scientific">Geodia barretti</name>
    <name type="common">Barrett's horny sponge</name>
    <dbReference type="NCBI Taxonomy" id="519541"/>
    <lineage>
        <taxon>Eukaryota</taxon>
        <taxon>Metazoa</taxon>
        <taxon>Porifera</taxon>
        <taxon>Demospongiae</taxon>
        <taxon>Heteroscleromorpha</taxon>
        <taxon>Tetractinellida</taxon>
        <taxon>Astrophorina</taxon>
        <taxon>Geodiidae</taxon>
        <taxon>Geodia</taxon>
    </lineage>
</organism>
<keyword evidence="3" id="KW-1185">Reference proteome</keyword>
<keyword evidence="1" id="KW-0732">Signal</keyword>
<comment type="caution">
    <text evidence="2">The sequence shown here is derived from an EMBL/GenBank/DDBJ whole genome shotgun (WGS) entry which is preliminary data.</text>
</comment>
<accession>A0AA35R7K1</accession>
<feature type="chain" id="PRO_5041417267" evidence="1">
    <location>
        <begin position="20"/>
        <end position="255"/>
    </location>
</feature>
<reference evidence="2" key="1">
    <citation type="submission" date="2023-03" db="EMBL/GenBank/DDBJ databases">
        <authorList>
            <person name="Steffen K."/>
            <person name="Cardenas P."/>
        </authorList>
    </citation>
    <scope>NUCLEOTIDE SEQUENCE</scope>
</reference>
<dbReference type="EMBL" id="CASHTH010000590">
    <property type="protein sequence ID" value="CAI8005237.1"/>
    <property type="molecule type" value="Genomic_DNA"/>
</dbReference>
<evidence type="ECO:0000313" key="2">
    <source>
        <dbReference type="EMBL" id="CAI8005237.1"/>
    </source>
</evidence>
<sequence length="255" mass="27697">MQRVVFIVVLACAGQWAVAQDFDCNTDAGQDGFLENGARTDPNCYNPVLGLKRDDSIPNFAEIAVVCQDNCAGIMVDFLRSTEECRNNMTVRENADFLQSQLCAYEDGRTAATSCALESDYSKIEGVSLSCNRWFGSAMTTCPDPLQLPGFPSPAPCDDALKAAIEQYGCCYENLFGSEEFISEITQEGREIAESLGITLPDDFQVDLTDPELFRACSVSLPDQCRSQLTTDSAPGMVATPLVALLFAIVAKLFA</sequence>
<protein>
    <submittedName>
        <fullName evidence="2">Uncharacterized protein</fullName>
    </submittedName>
</protein>